<name>A0A4Y1QPP4_PRUDU</name>
<sequence length="87" mass="9575">NSNDRNRTKFRFGIRVGSCACPTLGECRAQLTHLPFELYFDLDSCRKFGRVSPVSVTQSQPEPQTGRIQGTVVNLIRNPGTHGSGVP</sequence>
<organism evidence="1">
    <name type="scientific">Prunus dulcis</name>
    <name type="common">Almond</name>
    <name type="synonym">Amygdalus dulcis</name>
    <dbReference type="NCBI Taxonomy" id="3755"/>
    <lineage>
        <taxon>Eukaryota</taxon>
        <taxon>Viridiplantae</taxon>
        <taxon>Streptophyta</taxon>
        <taxon>Embryophyta</taxon>
        <taxon>Tracheophyta</taxon>
        <taxon>Spermatophyta</taxon>
        <taxon>Magnoliopsida</taxon>
        <taxon>eudicotyledons</taxon>
        <taxon>Gunneridae</taxon>
        <taxon>Pentapetalae</taxon>
        <taxon>rosids</taxon>
        <taxon>fabids</taxon>
        <taxon>Rosales</taxon>
        <taxon>Rosaceae</taxon>
        <taxon>Amygdaloideae</taxon>
        <taxon>Amygdaleae</taxon>
        <taxon>Prunus</taxon>
    </lineage>
</organism>
<proteinExistence type="predicted"/>
<accession>A0A4Y1QPP4</accession>
<dbReference type="EMBL" id="AP019297">
    <property type="protein sequence ID" value="BBG93777.1"/>
    <property type="molecule type" value="Genomic_DNA"/>
</dbReference>
<gene>
    <name evidence="1" type="ORF">Prudu_001888</name>
</gene>
<protein>
    <submittedName>
        <fullName evidence="1">Uncharacterized protein</fullName>
    </submittedName>
</protein>
<evidence type="ECO:0000313" key="1">
    <source>
        <dbReference type="EMBL" id="BBG93777.1"/>
    </source>
</evidence>
<dbReference type="AlphaFoldDB" id="A0A4Y1QPP4"/>
<reference evidence="1" key="1">
    <citation type="journal article" date="2019" name="Science">
        <title>Mutation of a bHLH transcription factor allowed almond domestication.</title>
        <authorList>
            <person name="Sanchez-Perez R."/>
            <person name="Pavan S."/>
            <person name="Mazzeo R."/>
            <person name="Moldovan C."/>
            <person name="Aiese Cigliano R."/>
            <person name="Del Cueto J."/>
            <person name="Ricciardi F."/>
            <person name="Lotti C."/>
            <person name="Ricciardi L."/>
            <person name="Dicenta F."/>
            <person name="Lopez-Marques R.L."/>
            <person name="Lindberg Moller B."/>
        </authorList>
    </citation>
    <scope>NUCLEOTIDE SEQUENCE</scope>
</reference>
<feature type="non-terminal residue" evidence="1">
    <location>
        <position position="1"/>
    </location>
</feature>